<evidence type="ECO:0000313" key="11">
    <source>
        <dbReference type="EMBL" id="MYM66673.1"/>
    </source>
</evidence>
<keyword evidence="5" id="KW-0378">Hydrolase</keyword>
<dbReference type="GO" id="GO:0004565">
    <property type="term" value="F:beta-galactosidase activity"/>
    <property type="evidence" value="ECO:0007669"/>
    <property type="project" value="UniProtKB-EC"/>
</dbReference>
<evidence type="ECO:0000256" key="2">
    <source>
        <dbReference type="ARBA" id="ARBA00005940"/>
    </source>
</evidence>
<keyword evidence="12" id="KW-1185">Reference proteome</keyword>
<dbReference type="RefSeq" id="WP_161013226.1">
    <property type="nucleotide sequence ID" value="NZ_WWCK01000002.1"/>
</dbReference>
<dbReference type="CDD" id="cd03143">
    <property type="entry name" value="A4_beta-galactosidase_middle_domain"/>
    <property type="match status" value="1"/>
</dbReference>
<evidence type="ECO:0000256" key="3">
    <source>
        <dbReference type="ARBA" id="ARBA00012756"/>
    </source>
</evidence>
<dbReference type="InterPro" id="IPR013738">
    <property type="entry name" value="Beta_galactosidase_Trimer"/>
</dbReference>
<feature type="domain" description="Beta-galactosidase trimerisation" evidence="10">
    <location>
        <begin position="425"/>
        <end position="633"/>
    </location>
</feature>
<sequence>MPRVRPALPPFRPRFKHLAAASMLALLALRATAAPASPHPDWPGAGQLYVGTCYQPVDRSAEQIARDIALMRESGFKVVRMGDLSWDYFEPADGQFSFQRFDAIMDQMHAAGIKVILDIAGLPAPLWLHRKYPGVDLVTQQGTRLDPAERYMDNISDPDYKRLVKRFADTLTRRYARHPALMAIGFDNEIGNGFMSYSEADRKRFIVWLKKKYGNLDALNQAWATQRWSRRIGDWDEVRLPYAEGPGPFERQLDLRRYWSDVTIETLADLEAVRQKNAPDKPAISNLWDSAGRKGFDYLSSYRRYAHYGAMGFYPGEPVGAGFEALMMKAGMSTPIWFNEFTAGGPGYYGTKGRSRMWAHFGLLLGAQSVLAWTFNSHLGGEEQALFGLLDHDDRPSWKLGEFATIAADFAKLQKLGFPRMTQPKVAIAYSFDNMQATNPVGSQQTNTVKPYLTTPYMTQAHNAFAPLLKDNVDVAVINIAHEDLSRYRLLVVPGMYLLDQASTDAIRKFVADGGTAVMTAYSAKVDGRNQWYGTPLPGGLSDVFGLRTNEFYKDEGLLTRIGDEDIKSSIPYYEVLEPSSAQVLARFTKTEGMPPSVTVNQYGKGQAIYVATPAQPQLMRPLYRQLYASLGIKPGPATPDGVYAREVEGRVLYVNTTTEPREVGIDGSMAGMLTGQRWNGKLVLPPYGVELLSK</sequence>
<dbReference type="InterPro" id="IPR017853">
    <property type="entry name" value="GH"/>
</dbReference>
<dbReference type="Gene3D" id="3.40.50.880">
    <property type="match status" value="1"/>
</dbReference>
<name>A0A7X4GND6_9BURK</name>
<dbReference type="GO" id="GO:0009341">
    <property type="term" value="C:beta-galactosidase complex"/>
    <property type="evidence" value="ECO:0007669"/>
    <property type="project" value="InterPro"/>
</dbReference>
<evidence type="ECO:0000256" key="5">
    <source>
        <dbReference type="ARBA" id="ARBA00022801"/>
    </source>
</evidence>
<dbReference type="Gene3D" id="3.20.20.80">
    <property type="entry name" value="Glycosidases"/>
    <property type="match status" value="1"/>
</dbReference>
<dbReference type="AlphaFoldDB" id="A0A7X4GND6"/>
<keyword evidence="8" id="KW-0732">Signal</keyword>
<feature type="signal peptide" evidence="8">
    <location>
        <begin position="1"/>
        <end position="33"/>
    </location>
</feature>
<dbReference type="PANTHER" id="PTHR36447:SF2">
    <property type="entry name" value="BETA-GALACTOSIDASE YESZ"/>
    <property type="match status" value="1"/>
</dbReference>
<feature type="domain" description="Glycoside hydrolase family 42 N-terminal" evidence="9">
    <location>
        <begin position="53"/>
        <end position="406"/>
    </location>
</feature>
<evidence type="ECO:0000256" key="1">
    <source>
        <dbReference type="ARBA" id="ARBA00001412"/>
    </source>
</evidence>
<dbReference type="SUPFAM" id="SSF52317">
    <property type="entry name" value="Class I glutamine amidotransferase-like"/>
    <property type="match status" value="1"/>
</dbReference>
<feature type="chain" id="PRO_5030877616" description="beta-galactosidase" evidence="8">
    <location>
        <begin position="34"/>
        <end position="695"/>
    </location>
</feature>
<gene>
    <name evidence="11" type="ORF">GTP45_07510</name>
</gene>
<comment type="catalytic activity">
    <reaction evidence="1">
        <text>Hydrolysis of terminal non-reducing beta-D-galactose residues in beta-D-galactosides.</text>
        <dbReference type="EC" id="3.2.1.23"/>
    </reaction>
</comment>
<evidence type="ECO:0000256" key="8">
    <source>
        <dbReference type="SAM" id="SignalP"/>
    </source>
</evidence>
<comment type="similarity">
    <text evidence="2">Belongs to the glycosyl hydrolase 42 family.</text>
</comment>
<dbReference type="GO" id="GO:0005975">
    <property type="term" value="P:carbohydrate metabolic process"/>
    <property type="evidence" value="ECO:0007669"/>
    <property type="project" value="InterPro"/>
</dbReference>
<evidence type="ECO:0000256" key="4">
    <source>
        <dbReference type="ARBA" id="ARBA00022723"/>
    </source>
</evidence>
<dbReference type="Proteomes" id="UP000450012">
    <property type="component" value="Unassembled WGS sequence"/>
</dbReference>
<evidence type="ECO:0000256" key="7">
    <source>
        <dbReference type="ARBA" id="ARBA00023295"/>
    </source>
</evidence>
<keyword evidence="7" id="KW-0326">Glycosidase</keyword>
<comment type="caution">
    <text evidence="11">The sequence shown here is derived from an EMBL/GenBank/DDBJ whole genome shotgun (WGS) entry which is preliminary data.</text>
</comment>
<organism evidence="11 12">
    <name type="scientific">Duganella rivi</name>
    <dbReference type="NCBI Taxonomy" id="2666083"/>
    <lineage>
        <taxon>Bacteria</taxon>
        <taxon>Pseudomonadati</taxon>
        <taxon>Pseudomonadota</taxon>
        <taxon>Betaproteobacteria</taxon>
        <taxon>Burkholderiales</taxon>
        <taxon>Oxalobacteraceae</taxon>
        <taxon>Telluria group</taxon>
        <taxon>Duganella</taxon>
    </lineage>
</organism>
<keyword evidence="6" id="KW-0862">Zinc</keyword>
<dbReference type="InterPro" id="IPR013529">
    <property type="entry name" value="Glyco_hydro_42_N"/>
</dbReference>
<evidence type="ECO:0000313" key="12">
    <source>
        <dbReference type="Proteomes" id="UP000450012"/>
    </source>
</evidence>
<dbReference type="SUPFAM" id="SSF51445">
    <property type="entry name" value="(Trans)glycosidases"/>
    <property type="match status" value="1"/>
</dbReference>
<dbReference type="EMBL" id="WWCK01000002">
    <property type="protein sequence ID" value="MYM66673.1"/>
    <property type="molecule type" value="Genomic_DNA"/>
</dbReference>
<dbReference type="Pfam" id="PF02449">
    <property type="entry name" value="Glyco_hydro_42"/>
    <property type="match status" value="1"/>
</dbReference>
<keyword evidence="4" id="KW-0479">Metal-binding</keyword>
<protein>
    <recommendedName>
        <fullName evidence="3">beta-galactosidase</fullName>
        <ecNumber evidence="3">3.2.1.23</ecNumber>
    </recommendedName>
</protein>
<dbReference type="Pfam" id="PF08532">
    <property type="entry name" value="Glyco_hydro_42M"/>
    <property type="match status" value="1"/>
</dbReference>
<dbReference type="InterPro" id="IPR029062">
    <property type="entry name" value="Class_I_gatase-like"/>
</dbReference>
<dbReference type="PANTHER" id="PTHR36447">
    <property type="entry name" value="BETA-GALACTOSIDASE GANA"/>
    <property type="match status" value="1"/>
</dbReference>
<evidence type="ECO:0000259" key="9">
    <source>
        <dbReference type="Pfam" id="PF02449"/>
    </source>
</evidence>
<reference evidence="11 12" key="1">
    <citation type="submission" date="2019-12" db="EMBL/GenBank/DDBJ databases">
        <title>Novel species isolated from a subtropical stream in China.</title>
        <authorList>
            <person name="Lu H."/>
        </authorList>
    </citation>
    <scope>NUCLEOTIDE SEQUENCE [LARGE SCALE GENOMIC DNA]</scope>
    <source>
        <strain evidence="11 12">FT55W</strain>
    </source>
</reference>
<evidence type="ECO:0000256" key="6">
    <source>
        <dbReference type="ARBA" id="ARBA00022833"/>
    </source>
</evidence>
<dbReference type="GO" id="GO:0046872">
    <property type="term" value="F:metal ion binding"/>
    <property type="evidence" value="ECO:0007669"/>
    <property type="project" value="UniProtKB-KW"/>
</dbReference>
<accession>A0A7X4GND6</accession>
<proteinExistence type="inferred from homology"/>
<dbReference type="EC" id="3.2.1.23" evidence="3"/>
<dbReference type="InterPro" id="IPR003476">
    <property type="entry name" value="Glyco_hydro_42"/>
</dbReference>
<evidence type="ECO:0000259" key="10">
    <source>
        <dbReference type="Pfam" id="PF08532"/>
    </source>
</evidence>